<name>A0AA96EM07_9VIRU</name>
<organism evidence="1">
    <name type="scientific">Marseillevirus sp</name>
    <dbReference type="NCBI Taxonomy" id="2809551"/>
    <lineage>
        <taxon>Viruses</taxon>
        <taxon>Varidnaviria</taxon>
        <taxon>Bamfordvirae</taxon>
        <taxon>Nucleocytoviricota</taxon>
        <taxon>Megaviricetes</taxon>
        <taxon>Pimascovirales</taxon>
        <taxon>Pimascovirales incertae sedis</taxon>
        <taxon>Marseilleviridae</taxon>
        <taxon>Marseillevirus</taxon>
    </lineage>
</organism>
<evidence type="ECO:0008006" key="2">
    <source>
        <dbReference type="Google" id="ProtNLM"/>
    </source>
</evidence>
<evidence type="ECO:0000313" key="1">
    <source>
        <dbReference type="EMBL" id="WNL49915.1"/>
    </source>
</evidence>
<dbReference type="EMBL" id="OR343188">
    <property type="protein sequence ID" value="WNL49915.1"/>
    <property type="molecule type" value="Genomic_DNA"/>
</dbReference>
<sequence>MQSFFRNRELVSFSLVEEINVVPDDFVQTSETTKTKGWKRSHTKEEILPDGTKHGKHFKKILGNDWRMKRTIDYKLGKIHGSFFHSSKSEQVSFKCGGHFEKGIPIGAFLFRDGTEEEFLVFDKGFPIFFYGEEENFPILWEKDTVSLKGKKYTELFTSTEQEFLFSEYPLGAVLPSTLFLIEKYSRQIYGINENGEEVKIHIPVFFE</sequence>
<reference evidence="1" key="1">
    <citation type="submission" date="2023-07" db="EMBL/GenBank/DDBJ databases">
        <authorList>
            <person name="Xia Y."/>
        </authorList>
    </citation>
    <scope>NUCLEOTIDE SEQUENCE</scope>
    <source>
        <strain evidence="1">F</strain>
    </source>
</reference>
<proteinExistence type="predicted"/>
<protein>
    <recommendedName>
        <fullName evidence="2">MORN repeat-containing protein</fullName>
    </recommendedName>
</protein>
<accession>A0AA96EM07</accession>
<gene>
    <name evidence="1" type="ORF">MarFTMF_399</name>
</gene>